<sequence>MRFKRALTAVVLAGGIVGAAAMPASAATATAHQGISGGFGYGYSGPIHAGKKFSVQLDATVYGYKGLIIACLTATDNLNKAFKPIVCTKPGHKQVKLVGGHAVLNHSGNWLLAPEVDKIVTIHGKQVLVPIFRAAENVQLVHVSK</sequence>
<keyword evidence="3" id="KW-1185">Reference proteome</keyword>
<feature type="chain" id="PRO_5010357560" evidence="1">
    <location>
        <begin position="27"/>
        <end position="145"/>
    </location>
</feature>
<dbReference type="STRING" id="235985.SAMN05414137_11939"/>
<protein>
    <submittedName>
        <fullName evidence="2">Uncharacterized protein</fullName>
    </submittedName>
</protein>
<name>A0A1H7VX12_STRJI</name>
<proteinExistence type="predicted"/>
<accession>A0A1H7VX12</accession>
<evidence type="ECO:0000313" key="3">
    <source>
        <dbReference type="Proteomes" id="UP000183015"/>
    </source>
</evidence>
<gene>
    <name evidence="2" type="ORF">SAMN05414137_11939</name>
</gene>
<organism evidence="2 3">
    <name type="scientific">Streptacidiphilus jiangxiensis</name>
    <dbReference type="NCBI Taxonomy" id="235985"/>
    <lineage>
        <taxon>Bacteria</taxon>
        <taxon>Bacillati</taxon>
        <taxon>Actinomycetota</taxon>
        <taxon>Actinomycetes</taxon>
        <taxon>Kitasatosporales</taxon>
        <taxon>Streptomycetaceae</taxon>
        <taxon>Streptacidiphilus</taxon>
    </lineage>
</organism>
<dbReference type="RefSeq" id="WP_042457497.1">
    <property type="nucleotide sequence ID" value="NZ_BBPN01000047.1"/>
</dbReference>
<feature type="signal peptide" evidence="1">
    <location>
        <begin position="1"/>
        <end position="26"/>
    </location>
</feature>
<dbReference type="EMBL" id="FOAZ01000019">
    <property type="protein sequence ID" value="SEM13419.1"/>
    <property type="molecule type" value="Genomic_DNA"/>
</dbReference>
<reference evidence="3" key="1">
    <citation type="submission" date="2016-10" db="EMBL/GenBank/DDBJ databases">
        <authorList>
            <person name="Varghese N."/>
        </authorList>
    </citation>
    <scope>NUCLEOTIDE SEQUENCE [LARGE SCALE GENOMIC DNA]</scope>
    <source>
        <strain evidence="3">DSM 45096 / BCRC 16803 / CGMCC 4.1857 / CIP 109030 / JCM 12277 / KCTC 19219 / NBRC 100920 / 33214</strain>
    </source>
</reference>
<dbReference type="OrthoDB" id="9938946at2"/>
<evidence type="ECO:0000256" key="1">
    <source>
        <dbReference type="SAM" id="SignalP"/>
    </source>
</evidence>
<dbReference type="AlphaFoldDB" id="A0A1H7VX12"/>
<evidence type="ECO:0000313" key="2">
    <source>
        <dbReference type="EMBL" id="SEM13419.1"/>
    </source>
</evidence>
<dbReference type="Proteomes" id="UP000183015">
    <property type="component" value="Unassembled WGS sequence"/>
</dbReference>
<keyword evidence="1" id="KW-0732">Signal</keyword>